<protein>
    <submittedName>
        <fullName evidence="1">Uncharacterized protein</fullName>
    </submittedName>
</protein>
<evidence type="ECO:0000313" key="1">
    <source>
        <dbReference type="EMBL" id="GIO51301.1"/>
    </source>
</evidence>
<dbReference type="EMBL" id="BORT01000049">
    <property type="protein sequence ID" value="GIO51301.1"/>
    <property type="molecule type" value="Genomic_DNA"/>
</dbReference>
<gene>
    <name evidence="1" type="ORF">J34TS1_60660</name>
</gene>
<comment type="caution">
    <text evidence="1">The sequence shown here is derived from an EMBL/GenBank/DDBJ whole genome shotgun (WGS) entry which is preliminary data.</text>
</comment>
<name>A0A919YII4_9BACL</name>
<evidence type="ECO:0000313" key="2">
    <source>
        <dbReference type="Proteomes" id="UP000682811"/>
    </source>
</evidence>
<keyword evidence="2" id="KW-1185">Reference proteome</keyword>
<reference evidence="1 2" key="1">
    <citation type="submission" date="2021-03" db="EMBL/GenBank/DDBJ databases">
        <title>Antimicrobial resistance genes in bacteria isolated from Japanese honey, and their potential for conferring macrolide and lincosamide resistance in the American foulbrood pathogen Paenibacillus larvae.</title>
        <authorList>
            <person name="Okamoto M."/>
            <person name="Kumagai M."/>
            <person name="Kanamori H."/>
            <person name="Takamatsu D."/>
        </authorList>
    </citation>
    <scope>NUCLEOTIDE SEQUENCE [LARGE SCALE GENOMIC DNA]</scope>
    <source>
        <strain evidence="1 2">J34TS1</strain>
    </source>
</reference>
<dbReference type="Proteomes" id="UP000682811">
    <property type="component" value="Unassembled WGS sequence"/>
</dbReference>
<accession>A0A919YII4</accession>
<sequence length="51" mass="5714">MKSYCGIICTKIRSVDNTVNHTISDGEKLQVSPMELFRDELAADDDAKAQR</sequence>
<dbReference type="AlphaFoldDB" id="A0A919YII4"/>
<proteinExistence type="predicted"/>
<organism evidence="1 2">
    <name type="scientific">Paenibacillus azoreducens</name>
    <dbReference type="NCBI Taxonomy" id="116718"/>
    <lineage>
        <taxon>Bacteria</taxon>
        <taxon>Bacillati</taxon>
        <taxon>Bacillota</taxon>
        <taxon>Bacilli</taxon>
        <taxon>Bacillales</taxon>
        <taxon>Paenibacillaceae</taxon>
        <taxon>Paenibacillus</taxon>
    </lineage>
</organism>